<protein>
    <submittedName>
        <fullName evidence="2">Uncharacterized protein</fullName>
    </submittedName>
</protein>
<name>A0A0S3S5H8_PHAAN</name>
<gene>
    <name evidence="2" type="primary">Vigan.05G151300</name>
    <name evidence="2" type="ORF">VIGAN_05151300</name>
</gene>
<feature type="compositionally biased region" description="Polar residues" evidence="1">
    <location>
        <begin position="1"/>
        <end position="11"/>
    </location>
</feature>
<feature type="region of interest" description="Disordered" evidence="1">
    <location>
        <begin position="1"/>
        <end position="20"/>
    </location>
</feature>
<organism evidence="2 3">
    <name type="scientific">Vigna angularis var. angularis</name>
    <dbReference type="NCBI Taxonomy" id="157739"/>
    <lineage>
        <taxon>Eukaryota</taxon>
        <taxon>Viridiplantae</taxon>
        <taxon>Streptophyta</taxon>
        <taxon>Embryophyta</taxon>
        <taxon>Tracheophyta</taxon>
        <taxon>Spermatophyta</taxon>
        <taxon>Magnoliopsida</taxon>
        <taxon>eudicotyledons</taxon>
        <taxon>Gunneridae</taxon>
        <taxon>Pentapetalae</taxon>
        <taxon>rosids</taxon>
        <taxon>fabids</taxon>
        <taxon>Fabales</taxon>
        <taxon>Fabaceae</taxon>
        <taxon>Papilionoideae</taxon>
        <taxon>50 kb inversion clade</taxon>
        <taxon>NPAAA clade</taxon>
        <taxon>indigoferoid/millettioid clade</taxon>
        <taxon>Phaseoleae</taxon>
        <taxon>Vigna</taxon>
    </lineage>
</organism>
<proteinExistence type="predicted"/>
<reference evidence="2 3" key="1">
    <citation type="journal article" date="2015" name="Sci. Rep.">
        <title>The power of single molecule real-time sequencing technology in the de novo assembly of a eukaryotic genome.</title>
        <authorList>
            <person name="Sakai H."/>
            <person name="Naito K."/>
            <person name="Ogiso-Tanaka E."/>
            <person name="Takahashi Y."/>
            <person name="Iseki K."/>
            <person name="Muto C."/>
            <person name="Satou K."/>
            <person name="Teruya K."/>
            <person name="Shiroma A."/>
            <person name="Shimoji M."/>
            <person name="Hirano T."/>
            <person name="Itoh T."/>
            <person name="Kaga A."/>
            <person name="Tomooka N."/>
        </authorList>
    </citation>
    <scope>NUCLEOTIDE SEQUENCE [LARGE SCALE GENOMIC DNA]</scope>
    <source>
        <strain evidence="3">cv. Shumari</strain>
    </source>
</reference>
<dbReference type="Proteomes" id="UP000291084">
    <property type="component" value="Chromosome 5"/>
</dbReference>
<dbReference type="EMBL" id="AP015038">
    <property type="protein sequence ID" value="BAT88073.1"/>
    <property type="molecule type" value="Genomic_DNA"/>
</dbReference>
<evidence type="ECO:0000313" key="2">
    <source>
        <dbReference type="EMBL" id="BAT88073.1"/>
    </source>
</evidence>
<evidence type="ECO:0000313" key="3">
    <source>
        <dbReference type="Proteomes" id="UP000291084"/>
    </source>
</evidence>
<accession>A0A0S3S5H8</accession>
<evidence type="ECO:0000256" key="1">
    <source>
        <dbReference type="SAM" id="MobiDB-lite"/>
    </source>
</evidence>
<dbReference type="AlphaFoldDB" id="A0A0S3S5H8"/>
<sequence>MGSAVLTQMGSTAVEKTEEITERLRDPRGLRRGALADLFFELMVVSAKRENAEVVRRGTVSSFLLHDDDIL</sequence>
<keyword evidence="3" id="KW-1185">Reference proteome</keyword>